<protein>
    <submittedName>
        <fullName evidence="1">Uncharacterized protein</fullName>
    </submittedName>
</protein>
<name>A0ACD4R6U4_9BACI</name>
<dbReference type="Proteomes" id="UP001226091">
    <property type="component" value="Chromosome"/>
</dbReference>
<gene>
    <name evidence="1" type="ORF">QLQ22_15865</name>
</gene>
<dbReference type="EMBL" id="CP126116">
    <property type="protein sequence ID" value="WHZ56169.1"/>
    <property type="molecule type" value="Genomic_DNA"/>
</dbReference>
<reference evidence="2" key="1">
    <citation type="journal article" date="2025" name="Aquaculture">
        <title>Assessment of the bioflocculant production and safety properties of Metabacillus hrfriensis sp. nov. based on phenotypic and whole-genome sequencing analysis.</title>
        <authorList>
            <person name="Zhang R."/>
            <person name="Zhao Z."/>
            <person name="Luo L."/>
            <person name="Wang S."/>
            <person name="Guo K."/>
            <person name="Xu W."/>
        </authorList>
    </citation>
    <scope>NUCLEOTIDE SEQUENCE [LARGE SCALE GENOMIC DNA]</scope>
    <source>
        <strain evidence="2">CT-WN-B3</strain>
    </source>
</reference>
<accession>A0ACD4R6U4</accession>
<sequence>MKETNKDFTYKIPAERVGETSVKKTVKSVSLAECTDQNRRQMFI</sequence>
<evidence type="ECO:0000313" key="2">
    <source>
        <dbReference type="Proteomes" id="UP001226091"/>
    </source>
</evidence>
<proteinExistence type="predicted"/>
<evidence type="ECO:0000313" key="1">
    <source>
        <dbReference type="EMBL" id="WHZ56169.1"/>
    </source>
</evidence>
<keyword evidence="2" id="KW-1185">Reference proteome</keyword>
<organism evidence="1 2">
    <name type="scientific">Metabacillus hrfriensis</name>
    <dbReference type="NCBI Taxonomy" id="3048891"/>
    <lineage>
        <taxon>Bacteria</taxon>
        <taxon>Bacillati</taxon>
        <taxon>Bacillota</taxon>
        <taxon>Bacilli</taxon>
        <taxon>Bacillales</taxon>
        <taxon>Bacillaceae</taxon>
        <taxon>Metabacillus</taxon>
    </lineage>
</organism>